<dbReference type="Proteomes" id="UP000596660">
    <property type="component" value="Unplaced"/>
</dbReference>
<keyword evidence="1" id="KW-0472">Membrane</keyword>
<reference evidence="2" key="2">
    <citation type="submission" date="2021-03" db="UniProtKB">
        <authorList>
            <consortium name="EnsemblPlants"/>
        </authorList>
    </citation>
    <scope>IDENTIFICATION</scope>
</reference>
<dbReference type="OMA" id="LLMFMEM"/>
<dbReference type="EnsemblPlants" id="AUR62022481-RA">
    <property type="protein sequence ID" value="AUR62022481-RA:cds"/>
    <property type="gene ID" value="AUR62022481"/>
</dbReference>
<name>A0A803M2N3_CHEQI</name>
<protein>
    <submittedName>
        <fullName evidence="2">Uncharacterized protein</fullName>
    </submittedName>
</protein>
<keyword evidence="3" id="KW-1185">Reference proteome</keyword>
<keyword evidence="1" id="KW-1133">Transmembrane helix</keyword>
<dbReference type="Gramene" id="AUR62022481-RA">
    <property type="protein sequence ID" value="AUR62022481-RA:cds"/>
    <property type="gene ID" value="AUR62022481"/>
</dbReference>
<evidence type="ECO:0000313" key="3">
    <source>
        <dbReference type="Proteomes" id="UP000596660"/>
    </source>
</evidence>
<evidence type="ECO:0000256" key="1">
    <source>
        <dbReference type="SAM" id="Phobius"/>
    </source>
</evidence>
<keyword evidence="1" id="KW-0812">Transmembrane</keyword>
<feature type="transmembrane region" description="Helical" evidence="1">
    <location>
        <begin position="127"/>
        <end position="146"/>
    </location>
</feature>
<sequence>MEKSCVCVSCGLHHEAETNRKSTPELRKHKENPFSTRGREEFLALVAKVQEKKQKILKRSETDNELMVCFTHSDNKLKPVIIRAKSDIGQKSNNTTQAVEKAQEENPVEKVNMGVRELKWQQRCHDYLVVIVILASILLMFMEMLCQFCGAKD</sequence>
<accession>A0A803M2N3</accession>
<evidence type="ECO:0000313" key="2">
    <source>
        <dbReference type="EnsemblPlants" id="AUR62022481-RA:cds"/>
    </source>
</evidence>
<dbReference type="InterPro" id="IPR045880">
    <property type="entry name" value="ZCF37"/>
</dbReference>
<organism evidence="2 3">
    <name type="scientific">Chenopodium quinoa</name>
    <name type="common">Quinoa</name>
    <dbReference type="NCBI Taxonomy" id="63459"/>
    <lineage>
        <taxon>Eukaryota</taxon>
        <taxon>Viridiplantae</taxon>
        <taxon>Streptophyta</taxon>
        <taxon>Embryophyta</taxon>
        <taxon>Tracheophyta</taxon>
        <taxon>Spermatophyta</taxon>
        <taxon>Magnoliopsida</taxon>
        <taxon>eudicotyledons</taxon>
        <taxon>Gunneridae</taxon>
        <taxon>Pentapetalae</taxon>
        <taxon>Caryophyllales</taxon>
        <taxon>Chenopodiaceae</taxon>
        <taxon>Chenopodioideae</taxon>
        <taxon>Atripliceae</taxon>
        <taxon>Chenopodium</taxon>
    </lineage>
</organism>
<dbReference type="AlphaFoldDB" id="A0A803M2N3"/>
<dbReference type="PANTHER" id="PTHR35275:SF1">
    <property type="entry name" value="OS07G0585900 PROTEIN"/>
    <property type="match status" value="1"/>
</dbReference>
<dbReference type="PANTHER" id="PTHR35275">
    <property type="entry name" value="ZCF37"/>
    <property type="match status" value="1"/>
</dbReference>
<proteinExistence type="predicted"/>
<reference evidence="2" key="1">
    <citation type="journal article" date="2017" name="Nature">
        <title>The genome of Chenopodium quinoa.</title>
        <authorList>
            <person name="Jarvis D.E."/>
            <person name="Ho Y.S."/>
            <person name="Lightfoot D.J."/>
            <person name="Schmoeckel S.M."/>
            <person name="Li B."/>
            <person name="Borm T.J.A."/>
            <person name="Ohyanagi H."/>
            <person name="Mineta K."/>
            <person name="Michell C.T."/>
            <person name="Saber N."/>
            <person name="Kharbatia N.M."/>
            <person name="Rupper R.R."/>
            <person name="Sharp A.R."/>
            <person name="Dally N."/>
            <person name="Boughton B.A."/>
            <person name="Woo Y.H."/>
            <person name="Gao G."/>
            <person name="Schijlen E.G.W.M."/>
            <person name="Guo X."/>
            <person name="Momin A.A."/>
            <person name="Negrao S."/>
            <person name="Al-Babili S."/>
            <person name="Gehring C."/>
            <person name="Roessner U."/>
            <person name="Jung C."/>
            <person name="Murphy K."/>
            <person name="Arold S.T."/>
            <person name="Gojobori T."/>
            <person name="van der Linden C.G."/>
            <person name="van Loo E.N."/>
            <person name="Jellen E.N."/>
            <person name="Maughan P.J."/>
            <person name="Tester M."/>
        </authorList>
    </citation>
    <scope>NUCLEOTIDE SEQUENCE [LARGE SCALE GENOMIC DNA]</scope>
    <source>
        <strain evidence="2">cv. PI 614886</strain>
    </source>
</reference>